<evidence type="ECO:0000256" key="3">
    <source>
        <dbReference type="ARBA" id="ARBA00023136"/>
    </source>
</evidence>
<comment type="subcellular location">
    <subcellularLocation>
        <location evidence="1">Endomembrane system</location>
    </subcellularLocation>
</comment>
<dbReference type="InterPro" id="IPR040460">
    <property type="entry name" value="Gasdermin_pore"/>
</dbReference>
<dbReference type="PANTHER" id="PTHR15207">
    <property type="entry name" value="NONSYNDROMIC HEARING IMPAIRMENT PROTEIN"/>
    <property type="match status" value="1"/>
</dbReference>
<evidence type="ECO:0000313" key="6">
    <source>
        <dbReference type="RefSeq" id="XP_028984917.1"/>
    </source>
</evidence>
<dbReference type="RefSeq" id="XP_028984917.1">
    <property type="nucleotide sequence ID" value="XM_029129084.3"/>
</dbReference>
<dbReference type="PANTHER" id="PTHR15207:SF2">
    <property type="entry name" value="PEJVAKIN"/>
    <property type="match status" value="1"/>
</dbReference>
<gene>
    <name evidence="6" type="primary">pjvk</name>
</gene>
<protein>
    <submittedName>
        <fullName evidence="6">Pejvakin</fullName>
    </submittedName>
</protein>
<dbReference type="InParanoid" id="A0A6P7KQM2"/>
<evidence type="ECO:0000256" key="1">
    <source>
        <dbReference type="ARBA" id="ARBA00004308"/>
    </source>
</evidence>
<evidence type="ECO:0000313" key="5">
    <source>
        <dbReference type="Proteomes" id="UP000515150"/>
    </source>
</evidence>
<comment type="similarity">
    <text evidence="2">Belongs to the gasdermin family.</text>
</comment>
<dbReference type="GeneID" id="114842962"/>
<dbReference type="CTD" id="494513"/>
<keyword evidence="5" id="KW-1185">Reference proteome</keyword>
<accession>A0A6P7KQM2</accession>
<dbReference type="OrthoDB" id="9436533at2759"/>
<dbReference type="GO" id="GO:0012501">
    <property type="term" value="P:programmed cell death"/>
    <property type="evidence" value="ECO:0007669"/>
    <property type="project" value="InterPro"/>
</dbReference>
<evidence type="ECO:0000259" key="4">
    <source>
        <dbReference type="Pfam" id="PF04598"/>
    </source>
</evidence>
<dbReference type="GO" id="GO:0012505">
    <property type="term" value="C:endomembrane system"/>
    <property type="evidence" value="ECO:0007669"/>
    <property type="project" value="UniProtKB-SubCell"/>
</dbReference>
<dbReference type="GO" id="GO:0005737">
    <property type="term" value="C:cytoplasm"/>
    <property type="evidence" value="ECO:0007669"/>
    <property type="project" value="TreeGrafter"/>
</dbReference>
<proteinExistence type="inferred from homology"/>
<name>A0A6P7KQM2_BETSP</name>
<dbReference type="KEGG" id="bspl:114842962"/>
<keyword evidence="3" id="KW-0472">Membrane</keyword>
<dbReference type="InterPro" id="IPR042377">
    <property type="entry name" value="GSDME"/>
</dbReference>
<evidence type="ECO:0000256" key="2">
    <source>
        <dbReference type="ARBA" id="ARBA00009279"/>
    </source>
</evidence>
<sequence>MSETTLLNWLQSAKLHPAVTPDSIRGFCKKEYFSSFDAYEMFASATKNFVKQVGDTGKLIPVPSLSEADRYQPLSLVTRKRKRHFLKKNKYASTPFSLKDILVGEKEIIAGVSSYQLLNYEDKSDVALNGRLGNHIINDVGFNISGSDSVAVKASFGIVTKHELEVPTLLRELSSRKVDLDHCLVRQSKESGRTVLCVVVESIRTTRQCALSVHAGMRGTTMRFQIDDGRNPKGRDKAIVIPAHTTIAFSICEIFVRLDGRLDICVAPESQGGFEREQIREQLGGIIDRFSIGRLRRFLSGIVYGNPFRADERTFEELTHSDTYMDDMVTDYYEKAASMTDMSTAYLRESSHTRVNLLKHNIPKGPCALCGMGSQKRETVYGCLECSTGGQKYVRLHVVPCFDLWHKTLR</sequence>
<dbReference type="Pfam" id="PF04598">
    <property type="entry name" value="Gasdermin"/>
    <property type="match status" value="1"/>
</dbReference>
<feature type="domain" description="Gasdermin pore forming" evidence="4">
    <location>
        <begin position="41"/>
        <end position="275"/>
    </location>
</feature>
<dbReference type="AlphaFoldDB" id="A0A6P7KQM2"/>
<organism evidence="5 6">
    <name type="scientific">Betta splendens</name>
    <name type="common">Siamese fighting fish</name>
    <dbReference type="NCBI Taxonomy" id="158456"/>
    <lineage>
        <taxon>Eukaryota</taxon>
        <taxon>Metazoa</taxon>
        <taxon>Chordata</taxon>
        <taxon>Craniata</taxon>
        <taxon>Vertebrata</taxon>
        <taxon>Euteleostomi</taxon>
        <taxon>Actinopterygii</taxon>
        <taxon>Neopterygii</taxon>
        <taxon>Teleostei</taxon>
        <taxon>Neoteleostei</taxon>
        <taxon>Acanthomorphata</taxon>
        <taxon>Anabantaria</taxon>
        <taxon>Anabantiformes</taxon>
        <taxon>Anabantoidei</taxon>
        <taxon>Osphronemidae</taxon>
        <taxon>Betta</taxon>
    </lineage>
</organism>
<reference evidence="6" key="1">
    <citation type="submission" date="2025-08" db="UniProtKB">
        <authorList>
            <consortium name="RefSeq"/>
        </authorList>
    </citation>
    <scope>IDENTIFICATION</scope>
</reference>
<dbReference type="Proteomes" id="UP000515150">
    <property type="component" value="Chromosome 2"/>
</dbReference>